<evidence type="ECO:0000256" key="3">
    <source>
        <dbReference type="ARBA" id="ARBA00023274"/>
    </source>
</evidence>
<dbReference type="Pfam" id="PF00471">
    <property type="entry name" value="Ribosomal_L33"/>
    <property type="match status" value="1"/>
</dbReference>
<gene>
    <name evidence="5 7" type="primary">rpmG</name>
    <name evidence="7" type="ORF">IDM40_02600</name>
</gene>
<dbReference type="PANTHER" id="PTHR15238:SF1">
    <property type="entry name" value="LARGE RIBOSOMAL SUBUNIT PROTEIN BL33M"/>
    <property type="match status" value="1"/>
</dbReference>
<name>A0ABR9P1B0_9ACTN</name>
<dbReference type="PANTHER" id="PTHR15238">
    <property type="entry name" value="54S RIBOSOMAL PROTEIN L39, MITOCHONDRIAL"/>
    <property type="match status" value="1"/>
</dbReference>
<keyword evidence="2 5" id="KW-0689">Ribosomal protein</keyword>
<evidence type="ECO:0000256" key="6">
    <source>
        <dbReference type="SAM" id="MobiDB-lite"/>
    </source>
</evidence>
<evidence type="ECO:0000256" key="2">
    <source>
        <dbReference type="ARBA" id="ARBA00022980"/>
    </source>
</evidence>
<organism evidence="7 8">
    <name type="scientific">Nocardiopsis coralli</name>
    <dbReference type="NCBI Taxonomy" id="2772213"/>
    <lineage>
        <taxon>Bacteria</taxon>
        <taxon>Bacillati</taxon>
        <taxon>Actinomycetota</taxon>
        <taxon>Actinomycetes</taxon>
        <taxon>Streptosporangiales</taxon>
        <taxon>Nocardiopsidaceae</taxon>
        <taxon>Nocardiopsis</taxon>
    </lineage>
</organism>
<dbReference type="NCBIfam" id="NF001860">
    <property type="entry name" value="PRK00595.1"/>
    <property type="match status" value="1"/>
</dbReference>
<dbReference type="EMBL" id="JADBGI010000002">
    <property type="protein sequence ID" value="MBE2997598.1"/>
    <property type="molecule type" value="Genomic_DNA"/>
</dbReference>
<accession>A0ABR9P1B0</accession>
<dbReference type="GO" id="GO:0005840">
    <property type="term" value="C:ribosome"/>
    <property type="evidence" value="ECO:0007669"/>
    <property type="project" value="UniProtKB-KW"/>
</dbReference>
<reference evidence="7 8" key="1">
    <citation type="submission" date="2020-09" db="EMBL/GenBank/DDBJ databases">
        <title>Diversity and distribution of actinomycetes associated with coral in the coast of Hainan.</title>
        <authorList>
            <person name="Li F."/>
        </authorList>
    </citation>
    <scope>NUCLEOTIDE SEQUENCE [LARGE SCALE GENOMIC DNA]</scope>
    <source>
        <strain evidence="7 8">HNM0947</strain>
    </source>
</reference>
<dbReference type="InterPro" id="IPR011332">
    <property type="entry name" value="Ribosomal_zn-bd"/>
</dbReference>
<comment type="caution">
    <text evidence="7">The sequence shown here is derived from an EMBL/GenBank/DDBJ whole genome shotgun (WGS) entry which is preliminary data.</text>
</comment>
<feature type="region of interest" description="Disordered" evidence="6">
    <location>
        <begin position="1"/>
        <end position="20"/>
    </location>
</feature>
<evidence type="ECO:0000256" key="4">
    <source>
        <dbReference type="ARBA" id="ARBA00035176"/>
    </source>
</evidence>
<keyword evidence="3 5" id="KW-0687">Ribonucleoprotein</keyword>
<keyword evidence="8" id="KW-1185">Reference proteome</keyword>
<comment type="similarity">
    <text evidence="1 5">Belongs to the bacterial ribosomal protein bL33 family.</text>
</comment>
<proteinExistence type="inferred from homology"/>
<evidence type="ECO:0000313" key="7">
    <source>
        <dbReference type="EMBL" id="MBE2997598.1"/>
    </source>
</evidence>
<dbReference type="InterPro" id="IPR038584">
    <property type="entry name" value="Ribosomal_bL33_sf"/>
</dbReference>
<dbReference type="RefSeq" id="WP_193120257.1">
    <property type="nucleotide sequence ID" value="NZ_JADBGI010000002.1"/>
</dbReference>
<protein>
    <recommendedName>
        <fullName evidence="4 5">Large ribosomal subunit protein bL33</fullName>
    </recommendedName>
</protein>
<dbReference type="Gene3D" id="2.20.28.120">
    <property type="entry name" value="Ribosomal protein L33"/>
    <property type="match status" value="1"/>
</dbReference>
<dbReference type="HAMAP" id="MF_00294">
    <property type="entry name" value="Ribosomal_bL33"/>
    <property type="match status" value="1"/>
</dbReference>
<dbReference type="Proteomes" id="UP000806528">
    <property type="component" value="Unassembled WGS sequence"/>
</dbReference>
<evidence type="ECO:0000313" key="8">
    <source>
        <dbReference type="Proteomes" id="UP000806528"/>
    </source>
</evidence>
<dbReference type="InterPro" id="IPR001705">
    <property type="entry name" value="Ribosomal_bL33"/>
</dbReference>
<dbReference type="SUPFAM" id="SSF57829">
    <property type="entry name" value="Zn-binding ribosomal proteins"/>
    <property type="match status" value="1"/>
</dbReference>
<sequence length="54" mass="6508">MARSETRPVIKLRSTAGTGHTYVTRKSRRNTPDRLRLKKYDPVVRRHVEFREER</sequence>
<dbReference type="NCBIfam" id="TIGR01023">
    <property type="entry name" value="rpmG_bact"/>
    <property type="match status" value="1"/>
</dbReference>
<evidence type="ECO:0000256" key="5">
    <source>
        <dbReference type="HAMAP-Rule" id="MF_00294"/>
    </source>
</evidence>
<evidence type="ECO:0000256" key="1">
    <source>
        <dbReference type="ARBA" id="ARBA00007596"/>
    </source>
</evidence>